<dbReference type="GO" id="GO:0006355">
    <property type="term" value="P:regulation of DNA-templated transcription"/>
    <property type="evidence" value="ECO:0007669"/>
    <property type="project" value="TreeGrafter"/>
</dbReference>
<dbReference type="AlphaFoldDB" id="A0A2Z6Q1Q0"/>
<dbReference type="InterPro" id="IPR001487">
    <property type="entry name" value="Bromodomain"/>
</dbReference>
<proteinExistence type="predicted"/>
<evidence type="ECO:0000259" key="3">
    <source>
        <dbReference type="PROSITE" id="PS50014"/>
    </source>
</evidence>
<name>A0A2Z6Q1Q0_9GLOM</name>
<dbReference type="PANTHER" id="PTHR22880">
    <property type="entry name" value="FALZ-RELATED BROMODOMAIN-CONTAINING PROTEINS"/>
    <property type="match status" value="1"/>
</dbReference>
<dbReference type="InterPro" id="IPR050935">
    <property type="entry name" value="Bromo_chromatin_reader"/>
</dbReference>
<organism evidence="4 5">
    <name type="scientific">Rhizophagus clarus</name>
    <dbReference type="NCBI Taxonomy" id="94130"/>
    <lineage>
        <taxon>Eukaryota</taxon>
        <taxon>Fungi</taxon>
        <taxon>Fungi incertae sedis</taxon>
        <taxon>Mucoromycota</taxon>
        <taxon>Glomeromycotina</taxon>
        <taxon>Glomeromycetes</taxon>
        <taxon>Glomerales</taxon>
        <taxon>Glomeraceae</taxon>
        <taxon>Rhizophagus</taxon>
    </lineage>
</organism>
<evidence type="ECO:0000256" key="2">
    <source>
        <dbReference type="PROSITE-ProRule" id="PRU00035"/>
    </source>
</evidence>
<dbReference type="InterPro" id="IPR036427">
    <property type="entry name" value="Bromodomain-like_sf"/>
</dbReference>
<feature type="domain" description="Bromo" evidence="3">
    <location>
        <begin position="202"/>
        <end position="250"/>
    </location>
</feature>
<comment type="caution">
    <text evidence="4">The sequence shown here is derived from an EMBL/GenBank/DDBJ whole genome shotgun (WGS) entry which is preliminary data.</text>
</comment>
<dbReference type="PRINTS" id="PR00503">
    <property type="entry name" value="BROMODOMAIN"/>
</dbReference>
<evidence type="ECO:0000313" key="4">
    <source>
        <dbReference type="EMBL" id="GBB83820.1"/>
    </source>
</evidence>
<dbReference type="PANTHER" id="PTHR22880:SF225">
    <property type="entry name" value="BROMODOMAIN-CONTAINING PROTEIN BET-1-RELATED"/>
    <property type="match status" value="1"/>
</dbReference>
<keyword evidence="1 2" id="KW-0103">Bromodomain</keyword>
<evidence type="ECO:0000313" key="5">
    <source>
        <dbReference type="Proteomes" id="UP000247702"/>
    </source>
</evidence>
<dbReference type="GO" id="GO:0000785">
    <property type="term" value="C:chromatin"/>
    <property type="evidence" value="ECO:0007669"/>
    <property type="project" value="TreeGrafter"/>
</dbReference>
<dbReference type="GO" id="GO:0005634">
    <property type="term" value="C:nucleus"/>
    <property type="evidence" value="ECO:0007669"/>
    <property type="project" value="TreeGrafter"/>
</dbReference>
<dbReference type="SMART" id="SM00297">
    <property type="entry name" value="BROMO"/>
    <property type="match status" value="1"/>
</dbReference>
<dbReference type="GO" id="GO:0006338">
    <property type="term" value="P:chromatin remodeling"/>
    <property type="evidence" value="ECO:0007669"/>
    <property type="project" value="TreeGrafter"/>
</dbReference>
<sequence length="568" mass="66461">MYYRILCHYHVTKIVTIAIIALLPKMRCLRQISLVNYDVLISYLKKNKQPSFYGFLISHRDIIFDSITTTNLKELDSLWYSRFLLVVENFPDLKTKVRFFILQSKVIPETVIGCLGGITGFDSLIIKERLRYAKPLEIFWREIIKEYKENLVPTITDKIPTTKDSSNADINLIINFCYNILHELESKSNINLFYKLTEKTNKFIKNPMDIFTISSKLDNDEYTNIEEFEKDMHLIFHNCYTYNNTDSKIYQLGKELESVFIEIWTEETQKKELMKMQDNDINSSITNKTKVLTEKNINQQKVELKRVRDDDVDLSTNHMAKQLRILEQNKDDLVFNDVINNAFYATLAYKNLVAGNIIPFIKNLKTSLLSRSQMSLFSMNEHVLQAIIEGLLPQKYRIPELSLVMNGKKQKGSGRFGYLDIFVVKCVGDYNISLELKYVSLVGLIKKQKDEYSANDLEDLDKTLEKENEKLLLNRPYLFWSKEHNKMKQITICETLEKGINQLRSYMNVIADGKPADYFSSGIFDKRVKITKSNPNELKGFVILVIGFRRILWRPVEEVMTNYSYNKV</sequence>
<dbReference type="Pfam" id="PF00439">
    <property type="entry name" value="Bromodomain"/>
    <property type="match status" value="1"/>
</dbReference>
<accession>A0A2Z6Q1Q0</accession>
<protein>
    <recommendedName>
        <fullName evidence="3">Bromo domain-containing protein</fullName>
    </recommendedName>
</protein>
<keyword evidence="5" id="KW-1185">Reference proteome</keyword>
<evidence type="ECO:0000256" key="1">
    <source>
        <dbReference type="ARBA" id="ARBA00023117"/>
    </source>
</evidence>
<dbReference type="SUPFAM" id="SSF47370">
    <property type="entry name" value="Bromodomain"/>
    <property type="match status" value="1"/>
</dbReference>
<dbReference type="Proteomes" id="UP000247702">
    <property type="component" value="Unassembled WGS sequence"/>
</dbReference>
<dbReference type="Gene3D" id="1.20.920.10">
    <property type="entry name" value="Bromodomain-like"/>
    <property type="match status" value="1"/>
</dbReference>
<reference evidence="4 5" key="1">
    <citation type="submission" date="2017-11" db="EMBL/GenBank/DDBJ databases">
        <title>The genome of Rhizophagus clarus HR1 reveals common genetic basis of auxotrophy among arbuscular mycorrhizal fungi.</title>
        <authorList>
            <person name="Kobayashi Y."/>
        </authorList>
    </citation>
    <scope>NUCLEOTIDE SEQUENCE [LARGE SCALE GENOMIC DNA]</scope>
    <source>
        <strain evidence="4 5">HR1</strain>
    </source>
</reference>
<dbReference type="EMBL" id="BEXD01000057">
    <property type="protein sequence ID" value="GBB83820.1"/>
    <property type="molecule type" value="Genomic_DNA"/>
</dbReference>
<dbReference type="PROSITE" id="PS50014">
    <property type="entry name" value="BROMODOMAIN_2"/>
    <property type="match status" value="1"/>
</dbReference>
<gene>
    <name evidence="4" type="ORF">RclHR1_10490004</name>
</gene>